<evidence type="ECO:0000256" key="1">
    <source>
        <dbReference type="SAM" id="Phobius"/>
    </source>
</evidence>
<protein>
    <submittedName>
        <fullName evidence="2">Putative MtN3 (Sweet) Family transporter</fullName>
    </submittedName>
</protein>
<sequence>MIDLLLTFIGFMATCFAVSSTLPQIMKAIRTKKSDDVSIRFILILIIGLMFWVIYGIGKDDIVLILGNSAGMGLNICLLFLKVKYSIKPLKEDA</sequence>
<dbReference type="EMBL" id="VOAH01000001">
    <property type="protein sequence ID" value="TVP41998.1"/>
    <property type="molecule type" value="Genomic_DNA"/>
</dbReference>
<keyword evidence="3" id="KW-1185">Reference proteome</keyword>
<gene>
    <name evidence="2" type="ORF">NARC_10404</name>
</gene>
<dbReference type="Proteomes" id="UP000315289">
    <property type="component" value="Unassembled WGS sequence"/>
</dbReference>
<dbReference type="InterPro" id="IPR004316">
    <property type="entry name" value="SWEET_rpt"/>
</dbReference>
<feature type="transmembrane region" description="Helical" evidence="1">
    <location>
        <begin position="37"/>
        <end position="57"/>
    </location>
</feature>
<reference evidence="2 3" key="1">
    <citation type="journal article" date="2019" name="Front. Microbiol.">
        <title>Ammonia Oxidation by the Arctic Terrestrial Thaumarchaeote Candidatus Nitrosocosmicus arcticus Is Stimulated by Increasing Temperatures.</title>
        <authorList>
            <person name="Alves R.J.E."/>
            <person name="Kerou M."/>
            <person name="Zappe A."/>
            <person name="Bittner R."/>
            <person name="Abby S.S."/>
            <person name="Schmidt H.A."/>
            <person name="Pfeifer K."/>
            <person name="Schleper C."/>
        </authorList>
    </citation>
    <scope>NUCLEOTIDE SEQUENCE [LARGE SCALE GENOMIC DNA]</scope>
    <source>
        <strain evidence="2 3">Kfb</strain>
    </source>
</reference>
<dbReference type="Gene3D" id="1.20.1280.290">
    <property type="match status" value="1"/>
</dbReference>
<dbReference type="AlphaFoldDB" id="A0A557SZG1"/>
<comment type="caution">
    <text evidence="2">The sequence shown here is derived from an EMBL/GenBank/DDBJ whole genome shotgun (WGS) entry which is preliminary data.</text>
</comment>
<evidence type="ECO:0000313" key="2">
    <source>
        <dbReference type="EMBL" id="TVP41998.1"/>
    </source>
</evidence>
<keyword evidence="1" id="KW-0812">Transmembrane</keyword>
<dbReference type="Pfam" id="PF03083">
    <property type="entry name" value="MtN3_slv"/>
    <property type="match status" value="1"/>
</dbReference>
<organism evidence="2 3">
    <name type="scientific">Candidatus Nitrosocosmicus arcticus</name>
    <dbReference type="NCBI Taxonomy" id="2035267"/>
    <lineage>
        <taxon>Archaea</taxon>
        <taxon>Nitrososphaerota</taxon>
        <taxon>Nitrososphaeria</taxon>
        <taxon>Nitrososphaerales</taxon>
        <taxon>Nitrososphaeraceae</taxon>
        <taxon>Candidatus Nitrosocosmicus</taxon>
    </lineage>
</organism>
<accession>A0A557SZG1</accession>
<feature type="transmembrane region" description="Helical" evidence="1">
    <location>
        <begin position="63"/>
        <end position="81"/>
    </location>
</feature>
<proteinExistence type="predicted"/>
<keyword evidence="1" id="KW-1133">Transmembrane helix</keyword>
<feature type="transmembrane region" description="Helical" evidence="1">
    <location>
        <begin position="6"/>
        <end position="25"/>
    </location>
</feature>
<keyword evidence="1" id="KW-0472">Membrane</keyword>
<dbReference type="GO" id="GO:0016020">
    <property type="term" value="C:membrane"/>
    <property type="evidence" value="ECO:0007669"/>
    <property type="project" value="InterPro"/>
</dbReference>
<name>A0A557SZG1_9ARCH</name>
<evidence type="ECO:0000313" key="3">
    <source>
        <dbReference type="Proteomes" id="UP000315289"/>
    </source>
</evidence>
<dbReference type="RefSeq" id="WP_144728536.1">
    <property type="nucleotide sequence ID" value="NZ_ML675578.1"/>
</dbReference>